<dbReference type="Proteomes" id="UP000030671">
    <property type="component" value="Unassembled WGS sequence"/>
</dbReference>
<sequence length="641" mass="70850">MSDTSLSFRALKLANEQRTMYGLRYNDHNRYRKHCANRTHRLRSTLKLTHGKGREFKKLPVVPQASIQDGHLQLQLYEAERAWAYSQELSTLSAQPTNEGNASSLRHSATGRFRRAVHWSTRLLSQCQTLFAASRLTAQSLLEITAYTLILNGRFLKYRDEFEDALVQLSVARGILDELANMAVTSKDQALAVYFADEIGPEIRYCAHELGRAKAYDVDGIVAEFSSQHKNQIVEGYDGLVAKLKSEGEVVAKDQAKKKLGTLMWEGEPVPIRNPELVDVLLKVQEGEAKLRQENASVSESADAGDQTRREKRAKGGKSKRGVAAYDSILLALSDAEDVARKLVESQQLSGAGTSSSAAGTRDVQFVHAYIVYQLLSRRIQRDLLLVSTLLSQATRRPAHAKNKAERPSKQPKEQVDSRLYPALVKLLDTVLQSLNQMRTLSIVDESPDLSTAVDARISFTSTRRCLYLAHCYAPAKRYAEALALVQHARIHLRETRSVLSTIDVDPIAAASAPFFSLSPSADLDALEGALDADGLRFRTAWFLHNGGALDADAAAHKKPLFFDVALNYVQLDMDRLQERAGKKPVVVVVAAPVAVRAQPPPEKKPVARAKLEEQRAPTPEPTASAKGGLSSLLGGWWGRQ</sequence>
<feature type="compositionally biased region" description="Basic and acidic residues" evidence="11">
    <location>
        <begin position="403"/>
        <end position="416"/>
    </location>
</feature>
<dbReference type="GO" id="GO:0006614">
    <property type="term" value="P:SRP-dependent cotranslational protein targeting to membrane"/>
    <property type="evidence" value="ECO:0007669"/>
    <property type="project" value="InterPro"/>
</dbReference>
<dbReference type="InParanoid" id="W4KP86"/>
<accession>W4KP86</accession>
<dbReference type="GO" id="GO:0005047">
    <property type="term" value="F:signal recognition particle binding"/>
    <property type="evidence" value="ECO:0007669"/>
    <property type="project" value="InterPro"/>
</dbReference>
<dbReference type="InterPro" id="IPR034652">
    <property type="entry name" value="SRP68-RBD"/>
</dbReference>
<comment type="similarity">
    <text evidence="3 10">Belongs to the SRP68 family.</text>
</comment>
<dbReference type="InterPro" id="IPR026258">
    <property type="entry name" value="SRP68"/>
</dbReference>
<keyword evidence="8 10" id="KW-0687">Ribonucleoprotein</keyword>
<dbReference type="OrthoDB" id="10255118at2759"/>
<dbReference type="PANTHER" id="PTHR12860">
    <property type="entry name" value="SIGNAL RECOGNITION PARTICLE 68 KDA PROTEIN"/>
    <property type="match status" value="1"/>
</dbReference>
<evidence type="ECO:0000313" key="12">
    <source>
        <dbReference type="EMBL" id="ETW87658.1"/>
    </source>
</evidence>
<name>W4KP86_HETIT</name>
<dbReference type="GeneID" id="20673959"/>
<evidence type="ECO:0000256" key="5">
    <source>
        <dbReference type="ARBA" id="ARBA00022884"/>
    </source>
</evidence>
<evidence type="ECO:0000256" key="2">
    <source>
        <dbReference type="ARBA" id="ARBA00004604"/>
    </source>
</evidence>
<reference evidence="12 13" key="1">
    <citation type="journal article" date="2012" name="New Phytol.">
        <title>Insight into trade-off between wood decay and parasitism from the genome of a fungal forest pathogen.</title>
        <authorList>
            <person name="Olson A."/>
            <person name="Aerts A."/>
            <person name="Asiegbu F."/>
            <person name="Belbahri L."/>
            <person name="Bouzid O."/>
            <person name="Broberg A."/>
            <person name="Canback B."/>
            <person name="Coutinho P.M."/>
            <person name="Cullen D."/>
            <person name="Dalman K."/>
            <person name="Deflorio G."/>
            <person name="van Diepen L.T."/>
            <person name="Dunand C."/>
            <person name="Duplessis S."/>
            <person name="Durling M."/>
            <person name="Gonthier P."/>
            <person name="Grimwood J."/>
            <person name="Fossdal C.G."/>
            <person name="Hansson D."/>
            <person name="Henrissat B."/>
            <person name="Hietala A."/>
            <person name="Himmelstrand K."/>
            <person name="Hoffmeister D."/>
            <person name="Hogberg N."/>
            <person name="James T.Y."/>
            <person name="Karlsson M."/>
            <person name="Kohler A."/>
            <person name="Kues U."/>
            <person name="Lee Y.H."/>
            <person name="Lin Y.C."/>
            <person name="Lind M."/>
            <person name="Lindquist E."/>
            <person name="Lombard V."/>
            <person name="Lucas S."/>
            <person name="Lunden K."/>
            <person name="Morin E."/>
            <person name="Murat C."/>
            <person name="Park J."/>
            <person name="Raffaello T."/>
            <person name="Rouze P."/>
            <person name="Salamov A."/>
            <person name="Schmutz J."/>
            <person name="Solheim H."/>
            <person name="Stahlberg J."/>
            <person name="Velez H."/>
            <person name="de Vries R.P."/>
            <person name="Wiebenga A."/>
            <person name="Woodward S."/>
            <person name="Yakovlev I."/>
            <person name="Garbelotto M."/>
            <person name="Martin F."/>
            <person name="Grigoriev I.V."/>
            <person name="Stenlid J."/>
        </authorList>
    </citation>
    <scope>NUCLEOTIDE SEQUENCE [LARGE SCALE GENOMIC DNA]</scope>
    <source>
        <strain evidence="12 13">TC 32-1</strain>
    </source>
</reference>
<dbReference type="PANTHER" id="PTHR12860:SF0">
    <property type="entry name" value="SIGNAL RECOGNITION PARTICLE SUBUNIT SRP68"/>
    <property type="match status" value="1"/>
</dbReference>
<dbReference type="GO" id="GO:0030942">
    <property type="term" value="F:endoplasmic reticulum signal peptide binding"/>
    <property type="evidence" value="ECO:0007669"/>
    <property type="project" value="InterPro"/>
</dbReference>
<feature type="compositionally biased region" description="Basic residues" evidence="11">
    <location>
        <begin position="310"/>
        <end position="319"/>
    </location>
</feature>
<keyword evidence="6 10" id="KW-0733">Signal recognition particle</keyword>
<dbReference type="HOGENOM" id="CLU_018649_0_1_1"/>
<dbReference type="CDD" id="cd15481">
    <property type="entry name" value="SRP68-RBD"/>
    <property type="match status" value="1"/>
</dbReference>
<dbReference type="InterPro" id="IPR038253">
    <property type="entry name" value="SRP68_N_sf"/>
</dbReference>
<gene>
    <name evidence="12" type="ORF">HETIRDRAFT_424378</name>
</gene>
<dbReference type="eggNOG" id="KOG2460">
    <property type="taxonomic scope" value="Eukaryota"/>
</dbReference>
<evidence type="ECO:0000313" key="13">
    <source>
        <dbReference type="Proteomes" id="UP000030671"/>
    </source>
</evidence>
<proteinExistence type="inferred from homology"/>
<feature type="region of interest" description="Disordered" evidence="11">
    <location>
        <begin position="599"/>
        <end position="641"/>
    </location>
</feature>
<dbReference type="FunCoup" id="W4KP86">
    <property type="interactions" value="657"/>
</dbReference>
<evidence type="ECO:0000256" key="9">
    <source>
        <dbReference type="ARBA" id="ARBA00029498"/>
    </source>
</evidence>
<dbReference type="AlphaFoldDB" id="W4KP86"/>
<feature type="region of interest" description="Disordered" evidence="11">
    <location>
        <begin position="397"/>
        <end position="416"/>
    </location>
</feature>
<dbReference type="STRING" id="747525.W4KP86"/>
<dbReference type="RefSeq" id="XP_009541531.1">
    <property type="nucleotide sequence ID" value="XM_009543236.1"/>
</dbReference>
<evidence type="ECO:0000256" key="10">
    <source>
        <dbReference type="PIRNR" id="PIRNR038995"/>
    </source>
</evidence>
<comment type="function">
    <text evidence="10">Component of the signal recognition particle (SRP) complex, a ribonucleoprotein complex that mediates the cotranslational targeting of secretory and membrane proteins to the endoplasmic reticulum (ER). The SRP complex interacts with the signal sequence in nascent secretory and membrane proteins and directs them to the membrane of the ER.</text>
</comment>
<keyword evidence="7" id="KW-0539">Nucleus</keyword>
<keyword evidence="4 10" id="KW-0963">Cytoplasm</keyword>
<evidence type="ECO:0000256" key="7">
    <source>
        <dbReference type="ARBA" id="ARBA00023242"/>
    </source>
</evidence>
<feature type="region of interest" description="Disordered" evidence="11">
    <location>
        <begin position="292"/>
        <end position="319"/>
    </location>
</feature>
<evidence type="ECO:0000256" key="1">
    <source>
        <dbReference type="ARBA" id="ARBA00004496"/>
    </source>
</evidence>
<dbReference type="GO" id="GO:0005730">
    <property type="term" value="C:nucleolus"/>
    <property type="evidence" value="ECO:0007669"/>
    <property type="project" value="UniProtKB-SubCell"/>
</dbReference>
<dbReference type="PIRSF" id="PIRSF038995">
    <property type="entry name" value="SRP68"/>
    <property type="match status" value="1"/>
</dbReference>
<evidence type="ECO:0000256" key="8">
    <source>
        <dbReference type="ARBA" id="ARBA00023274"/>
    </source>
</evidence>
<evidence type="ECO:0000256" key="11">
    <source>
        <dbReference type="SAM" id="MobiDB-lite"/>
    </source>
</evidence>
<dbReference type="Gene3D" id="1.10.3450.40">
    <property type="entry name" value="Signal recognition particle, SRP68 subunit, RNA-binding domain"/>
    <property type="match status" value="1"/>
</dbReference>
<comment type="subcellular location">
    <subcellularLocation>
        <location evidence="1 10">Cytoplasm</location>
    </subcellularLocation>
    <subcellularLocation>
        <location evidence="2">Nucleus</location>
        <location evidence="2">Nucleolus</location>
    </subcellularLocation>
</comment>
<protein>
    <recommendedName>
        <fullName evidence="9 10">Signal recognition particle subunit SRP68</fullName>
        <shortName evidence="10">SRP68</shortName>
    </recommendedName>
</protein>
<dbReference type="Pfam" id="PF16969">
    <property type="entry name" value="SRP68"/>
    <property type="match status" value="1"/>
</dbReference>
<evidence type="ECO:0000256" key="3">
    <source>
        <dbReference type="ARBA" id="ARBA00009352"/>
    </source>
</evidence>
<feature type="compositionally biased region" description="Basic and acidic residues" evidence="11">
    <location>
        <begin position="602"/>
        <end position="616"/>
    </location>
</feature>
<keyword evidence="13" id="KW-1185">Reference proteome</keyword>
<dbReference type="EMBL" id="KI925454">
    <property type="protein sequence ID" value="ETW87658.1"/>
    <property type="molecule type" value="Genomic_DNA"/>
</dbReference>
<evidence type="ECO:0000256" key="6">
    <source>
        <dbReference type="ARBA" id="ARBA00023135"/>
    </source>
</evidence>
<dbReference type="KEGG" id="hir:HETIRDRAFT_424378"/>
<organism evidence="12 13">
    <name type="scientific">Heterobasidion irregulare (strain TC 32-1)</name>
    <dbReference type="NCBI Taxonomy" id="747525"/>
    <lineage>
        <taxon>Eukaryota</taxon>
        <taxon>Fungi</taxon>
        <taxon>Dikarya</taxon>
        <taxon>Basidiomycota</taxon>
        <taxon>Agaricomycotina</taxon>
        <taxon>Agaricomycetes</taxon>
        <taxon>Russulales</taxon>
        <taxon>Bondarzewiaceae</taxon>
        <taxon>Heterobasidion</taxon>
        <taxon>Heterobasidion annosum species complex</taxon>
    </lineage>
</organism>
<dbReference type="GO" id="GO:0008312">
    <property type="term" value="F:7S RNA binding"/>
    <property type="evidence" value="ECO:0007669"/>
    <property type="project" value="InterPro"/>
</dbReference>
<evidence type="ECO:0000256" key="4">
    <source>
        <dbReference type="ARBA" id="ARBA00022490"/>
    </source>
</evidence>
<keyword evidence="5 10" id="KW-0694">RNA-binding</keyword>
<dbReference type="GO" id="GO:0005786">
    <property type="term" value="C:signal recognition particle, endoplasmic reticulum targeting"/>
    <property type="evidence" value="ECO:0007669"/>
    <property type="project" value="UniProtKB-KW"/>
</dbReference>